<dbReference type="Proteomes" id="UP000283095">
    <property type="component" value="Chromosome"/>
</dbReference>
<comment type="subcellular location">
    <subcellularLocation>
        <location evidence="1">Membrane</location>
        <topology evidence="1">Multi-pass membrane protein</topology>
    </subcellularLocation>
</comment>
<dbReference type="KEGG" id="pasa:BAOM_2907"/>
<organism evidence="7 8">
    <name type="scientific">Peribacillus asahii</name>
    <dbReference type="NCBI Taxonomy" id="228899"/>
    <lineage>
        <taxon>Bacteria</taxon>
        <taxon>Bacillati</taxon>
        <taxon>Bacillota</taxon>
        <taxon>Bacilli</taxon>
        <taxon>Bacillales</taxon>
        <taxon>Bacillaceae</taxon>
        <taxon>Peribacillus</taxon>
    </lineage>
</organism>
<evidence type="ECO:0000313" key="7">
    <source>
        <dbReference type="EMBL" id="AZV43516.1"/>
    </source>
</evidence>
<keyword evidence="2 6" id="KW-0812">Transmembrane</keyword>
<evidence type="ECO:0000256" key="2">
    <source>
        <dbReference type="ARBA" id="ARBA00022692"/>
    </source>
</evidence>
<name>A0A3T0KSY5_9BACI</name>
<keyword evidence="4 6" id="KW-0472">Membrane</keyword>
<feature type="transmembrane region" description="Helical" evidence="6">
    <location>
        <begin position="20"/>
        <end position="38"/>
    </location>
</feature>
<dbReference type="InterPro" id="IPR017500">
    <property type="entry name" value="Phage_infect_YhgE_N"/>
</dbReference>
<feature type="coiled-coil region" evidence="5">
    <location>
        <begin position="397"/>
        <end position="424"/>
    </location>
</feature>
<feature type="transmembrane region" description="Helical" evidence="6">
    <location>
        <begin position="542"/>
        <end position="566"/>
    </location>
</feature>
<keyword evidence="5" id="KW-0175">Coiled coil</keyword>
<dbReference type="NCBIfam" id="TIGR03061">
    <property type="entry name" value="pip_yhgE_Nterm"/>
    <property type="match status" value="1"/>
</dbReference>
<dbReference type="PANTHER" id="PTHR43077:SF10">
    <property type="entry name" value="TRANSPORT PERMEASE PROTEIN"/>
    <property type="match status" value="1"/>
</dbReference>
<dbReference type="InterPro" id="IPR051328">
    <property type="entry name" value="T7SS_ABC-Transporter"/>
</dbReference>
<evidence type="ECO:0000256" key="3">
    <source>
        <dbReference type="ARBA" id="ARBA00022989"/>
    </source>
</evidence>
<dbReference type="EMBL" id="CP026095">
    <property type="protein sequence ID" value="AZV43516.1"/>
    <property type="molecule type" value="Genomic_DNA"/>
</dbReference>
<gene>
    <name evidence="7" type="primary">yhgE</name>
    <name evidence="7" type="ORF">BAOM_2907</name>
</gene>
<dbReference type="GO" id="GO:0016020">
    <property type="term" value="C:membrane"/>
    <property type="evidence" value="ECO:0007669"/>
    <property type="project" value="UniProtKB-SubCell"/>
</dbReference>
<evidence type="ECO:0000313" key="8">
    <source>
        <dbReference type="Proteomes" id="UP000283095"/>
    </source>
</evidence>
<dbReference type="Gene3D" id="3.40.1710.10">
    <property type="entry name" value="abc type-2 transporter like domain"/>
    <property type="match status" value="1"/>
</dbReference>
<sequence>MKAIIRIFQDDLRSIYTNWAVLIVVFGLLFLPGLYAWINIEASWDPYKHTNTIPIGVVNNDRGAVFQNKEINIGKKITDALKEDQSLGWHFTSEAEAKQKVRLGEYYACIIIPENLSERITTVLTDEPIKPEIIYYVNEKSNAIAPKITFKGASGIVEQVSKSFVKTSSTMLLTVFNEIGIELERELPTIQQVKQMVYRLEDTFPEIERITEQALTDVQKVEKRMDRANAALDNIKQVTSNGEALHKAIENYVSTTNETLQALGPNLKQNISNLLQQEMTIASMMGTLDINNQEAVQTVLDRVSSNRNVLVAIQQMIQRLNVFAGTNLFQTEQGALERVLANQNKQIEGLRQHHLSVSELQQLTEANVGEWEGLQERFASETSPKLAKVVDQARTTMKEFEALSKQGQNKLNEAQAMLQHTKQRVVTGSKDLAFFQTQLPELKRKISEIASQMRAFDKNHDLHEIIDLLRNDIKKESDFFAEPVLLTEHKLFPIPNYGSAMSPFFTTLALWFAGLVLVSIFGVHIQDLEGTYKSYQIYVGRYLTFFCIGILQSIIISVGNIVFLHTYVAEKLWFFFVLSFHCYSVWHADLYISSALQ</sequence>
<evidence type="ECO:0000256" key="1">
    <source>
        <dbReference type="ARBA" id="ARBA00004141"/>
    </source>
</evidence>
<accession>A0A3T0KSY5</accession>
<feature type="coiled-coil region" evidence="5">
    <location>
        <begin position="211"/>
        <end position="238"/>
    </location>
</feature>
<dbReference type="OrthoDB" id="9811483at2"/>
<evidence type="ECO:0000256" key="4">
    <source>
        <dbReference type="ARBA" id="ARBA00023136"/>
    </source>
</evidence>
<evidence type="ECO:0000256" key="6">
    <source>
        <dbReference type="SAM" id="Phobius"/>
    </source>
</evidence>
<feature type="transmembrane region" description="Helical" evidence="6">
    <location>
        <begin position="500"/>
        <end position="521"/>
    </location>
</feature>
<reference evidence="7 8" key="1">
    <citation type="submission" date="2018-01" db="EMBL/GenBank/DDBJ databases">
        <title>Bacillus asahii Genome sequencing and assembly.</title>
        <authorList>
            <person name="Jiang H."/>
            <person name="Feng Y."/>
            <person name="Zhao F."/>
            <person name="Lin X."/>
        </authorList>
    </citation>
    <scope>NUCLEOTIDE SEQUENCE [LARGE SCALE GENOMIC DNA]</scope>
    <source>
        <strain evidence="7 8">OM18</strain>
    </source>
</reference>
<proteinExistence type="predicted"/>
<evidence type="ECO:0000256" key="5">
    <source>
        <dbReference type="SAM" id="Coils"/>
    </source>
</evidence>
<feature type="transmembrane region" description="Helical" evidence="6">
    <location>
        <begin position="572"/>
        <end position="592"/>
    </location>
</feature>
<dbReference type="AlphaFoldDB" id="A0A3T0KSY5"/>
<keyword evidence="3 6" id="KW-1133">Transmembrane helix</keyword>
<dbReference type="PANTHER" id="PTHR43077">
    <property type="entry name" value="TRANSPORT PERMEASE YVFS-RELATED"/>
    <property type="match status" value="1"/>
</dbReference>
<dbReference type="RefSeq" id="WP_127760691.1">
    <property type="nucleotide sequence ID" value="NZ_CP026095.1"/>
</dbReference>
<protein>
    <submittedName>
        <fullName evidence="7">YhgE/Pip YhgE/Pip domain protein</fullName>
    </submittedName>
</protein>